<name>A0A3L7A013_9HYPH</name>
<comment type="similarity">
    <text evidence="1">Belongs to the UPF0065 (bug) family.</text>
</comment>
<dbReference type="Gene3D" id="3.40.190.10">
    <property type="entry name" value="Periplasmic binding protein-like II"/>
    <property type="match status" value="1"/>
</dbReference>
<dbReference type="InterPro" id="IPR005064">
    <property type="entry name" value="BUG"/>
</dbReference>
<dbReference type="PANTHER" id="PTHR42928:SF5">
    <property type="entry name" value="BLR1237 PROTEIN"/>
    <property type="match status" value="1"/>
</dbReference>
<dbReference type="PANTHER" id="PTHR42928">
    <property type="entry name" value="TRICARBOXYLATE-BINDING PROTEIN"/>
    <property type="match status" value="1"/>
</dbReference>
<dbReference type="PIRSF" id="PIRSF017082">
    <property type="entry name" value="YflP"/>
    <property type="match status" value="1"/>
</dbReference>
<dbReference type="Gene3D" id="3.40.190.150">
    <property type="entry name" value="Bordetella uptake gene, domain 1"/>
    <property type="match status" value="1"/>
</dbReference>
<dbReference type="AlphaFoldDB" id="A0A3L7A013"/>
<protein>
    <submittedName>
        <fullName evidence="2">Tripartite tricarboxylate transporter substrate binding protein</fullName>
    </submittedName>
</protein>
<evidence type="ECO:0000256" key="1">
    <source>
        <dbReference type="ARBA" id="ARBA00006987"/>
    </source>
</evidence>
<dbReference type="OrthoDB" id="9780943at2"/>
<gene>
    <name evidence="2" type="ORF">D9R14_20520</name>
</gene>
<evidence type="ECO:0000313" key="2">
    <source>
        <dbReference type="EMBL" id="RLP73295.1"/>
    </source>
</evidence>
<accession>A0A3L7A013</accession>
<dbReference type="Proteomes" id="UP000269692">
    <property type="component" value="Unassembled WGS sequence"/>
</dbReference>
<dbReference type="SUPFAM" id="SSF53850">
    <property type="entry name" value="Periplasmic binding protein-like II"/>
    <property type="match status" value="1"/>
</dbReference>
<dbReference type="EMBL" id="RCTF01000023">
    <property type="protein sequence ID" value="RLP73295.1"/>
    <property type="molecule type" value="Genomic_DNA"/>
</dbReference>
<dbReference type="Pfam" id="PF03401">
    <property type="entry name" value="TctC"/>
    <property type="match status" value="1"/>
</dbReference>
<organism evidence="2 3">
    <name type="scientific">Xanthobacter tagetidis</name>
    <dbReference type="NCBI Taxonomy" id="60216"/>
    <lineage>
        <taxon>Bacteria</taxon>
        <taxon>Pseudomonadati</taxon>
        <taxon>Pseudomonadota</taxon>
        <taxon>Alphaproteobacteria</taxon>
        <taxon>Hyphomicrobiales</taxon>
        <taxon>Xanthobacteraceae</taxon>
        <taxon>Xanthobacter</taxon>
    </lineage>
</organism>
<keyword evidence="3" id="KW-1185">Reference proteome</keyword>
<sequence length="311" mass="32582">MLAAFTSFAAPAAAQAPSGAVTVIVPFTVGGLNDLTARAVAEKIKGQLPGGIAVINRTGAGGSIGVTEVVQGKPDGTVIGLAPTPALLDQPQMNALPYKGPQDYTAIANTVTYYQLLAVRGDAPWKDIKELMAAAKASPAKLRFGTSGIGTAAHLNLAQLQAASGIDVVHVPFSGWAEGSAALLGGHVDTLVINPGEGRQLTNAGRIRILAVFQPARSPFYPDVPTFKELGYDIGVNLSFSFFGPKGLPAGVTDFYAKAIRAAVEDKAFQDFAKAREIEVNYMDSAKLAAFFDKEFKEHTALLDKLGLLKK</sequence>
<dbReference type="CDD" id="cd07012">
    <property type="entry name" value="PBP2_Bug_TTT"/>
    <property type="match status" value="1"/>
</dbReference>
<dbReference type="InterPro" id="IPR042100">
    <property type="entry name" value="Bug_dom1"/>
</dbReference>
<proteinExistence type="inferred from homology"/>
<comment type="caution">
    <text evidence="2">The sequence shown here is derived from an EMBL/GenBank/DDBJ whole genome shotgun (WGS) entry which is preliminary data.</text>
</comment>
<evidence type="ECO:0000313" key="3">
    <source>
        <dbReference type="Proteomes" id="UP000269692"/>
    </source>
</evidence>
<reference evidence="2 3" key="1">
    <citation type="submission" date="2018-10" db="EMBL/GenBank/DDBJ databases">
        <title>Xanthobacter tagetidis genome sequencing and assembly.</title>
        <authorList>
            <person name="Maclea K.S."/>
            <person name="Goen A.E."/>
            <person name="Fatima S.A."/>
        </authorList>
    </citation>
    <scope>NUCLEOTIDE SEQUENCE [LARGE SCALE GENOMIC DNA]</scope>
    <source>
        <strain evidence="2 3">ATCC 700314</strain>
    </source>
</reference>